<keyword evidence="1" id="KW-1133">Transmembrane helix</keyword>
<evidence type="ECO:0000313" key="2">
    <source>
        <dbReference type="EMBL" id="MBM6699063.1"/>
    </source>
</evidence>
<keyword evidence="3" id="KW-1185">Reference proteome</keyword>
<name>A0A939B926_9BIFI</name>
<feature type="transmembrane region" description="Helical" evidence="1">
    <location>
        <begin position="135"/>
        <end position="153"/>
    </location>
</feature>
<feature type="transmembrane region" description="Helical" evidence="1">
    <location>
        <begin position="20"/>
        <end position="47"/>
    </location>
</feature>
<protein>
    <submittedName>
        <fullName evidence="2">Cadmium transporter</fullName>
    </submittedName>
</protein>
<dbReference type="EMBL" id="JACLYU010000002">
    <property type="protein sequence ID" value="MBM6699063.1"/>
    <property type="molecule type" value="Genomic_DNA"/>
</dbReference>
<organism evidence="2 3">
    <name type="scientific">Bifidobacterium pullorum subsp. saeculare</name>
    <dbReference type="NCBI Taxonomy" id="78257"/>
    <lineage>
        <taxon>Bacteria</taxon>
        <taxon>Bacillati</taxon>
        <taxon>Actinomycetota</taxon>
        <taxon>Actinomycetes</taxon>
        <taxon>Bifidobacteriales</taxon>
        <taxon>Bifidobacteriaceae</taxon>
        <taxon>Bifidobacterium</taxon>
    </lineage>
</organism>
<dbReference type="AlphaFoldDB" id="A0A939B926"/>
<feature type="transmembrane region" description="Helical" evidence="1">
    <location>
        <begin position="103"/>
        <end position="129"/>
    </location>
</feature>
<gene>
    <name evidence="2" type="ORF">H7U32_01705</name>
</gene>
<reference evidence="2" key="2">
    <citation type="journal article" date="2021" name="Sci. Rep.">
        <title>The distribution of antibiotic resistance genes in chicken gut microbiota commensals.</title>
        <authorList>
            <person name="Juricova H."/>
            <person name="Matiasovicova J."/>
            <person name="Kubasova T."/>
            <person name="Cejkova D."/>
            <person name="Rychlik I."/>
        </authorList>
    </citation>
    <scope>NUCLEOTIDE SEQUENCE</scope>
    <source>
        <strain evidence="2">An836</strain>
    </source>
</reference>
<feature type="transmembrane region" description="Helical" evidence="1">
    <location>
        <begin position="165"/>
        <end position="189"/>
    </location>
</feature>
<proteinExistence type="predicted"/>
<keyword evidence="1" id="KW-0812">Transmembrane</keyword>
<comment type="caution">
    <text evidence="2">The sequence shown here is derived from an EMBL/GenBank/DDBJ whole genome shotgun (WGS) entry which is preliminary data.</text>
</comment>
<feature type="transmembrane region" description="Helical" evidence="1">
    <location>
        <begin position="59"/>
        <end position="82"/>
    </location>
</feature>
<evidence type="ECO:0000256" key="1">
    <source>
        <dbReference type="SAM" id="Phobius"/>
    </source>
</evidence>
<dbReference type="RefSeq" id="WP_204467495.1">
    <property type="nucleotide sequence ID" value="NZ_JACLYU010000002.1"/>
</dbReference>
<sequence length="193" mass="19810">MASDRKQLGGGRSNGREVDVWPLMPVQAVIIAAVLCFGEICCAPLVVGFVPGVFPVGSWALVACVFAVMFSYVVGFALLWCVESFTLRMRAKFRPLAYAAMGAVGYAVWGLLVIASITNSITAAVGAGVMSNAEMIAMGVSSACLGALAFFAASLGAPTLAKRHAIVVAVAVMTMLLAVAGAVMLAGMVETVA</sequence>
<reference evidence="2" key="1">
    <citation type="submission" date="2020-08" db="EMBL/GenBank/DDBJ databases">
        <authorList>
            <person name="Cejkova D."/>
            <person name="Kubasova T."/>
            <person name="Jahodarova E."/>
            <person name="Rychlik I."/>
        </authorList>
    </citation>
    <scope>NUCLEOTIDE SEQUENCE</scope>
    <source>
        <strain evidence="2">An836</strain>
    </source>
</reference>
<evidence type="ECO:0000313" key="3">
    <source>
        <dbReference type="Proteomes" id="UP000718821"/>
    </source>
</evidence>
<dbReference type="Proteomes" id="UP000718821">
    <property type="component" value="Unassembled WGS sequence"/>
</dbReference>
<keyword evidence="1" id="KW-0472">Membrane</keyword>
<accession>A0A939B926</accession>